<dbReference type="AlphaFoldDB" id="A0A2C8F8N0"/>
<name>A0A2C8F8N0_9BACT</name>
<keyword evidence="3" id="KW-1185">Reference proteome</keyword>
<reference evidence="3" key="1">
    <citation type="submission" date="2017-09" db="EMBL/GenBank/DDBJ databases">
        <authorList>
            <person name="Regsiter A."/>
            <person name="William W."/>
        </authorList>
    </citation>
    <scope>NUCLEOTIDE SEQUENCE [LARGE SCALE GENOMIC DNA]</scope>
    <source>
        <strain evidence="3">500-1</strain>
    </source>
</reference>
<dbReference type="KEGG" id="pprf:DPRO_2086"/>
<keyword evidence="1" id="KW-0732">Signal</keyword>
<dbReference type="OrthoDB" id="8453507at2"/>
<dbReference type="Proteomes" id="UP000219215">
    <property type="component" value="Chromosome DPRO"/>
</dbReference>
<evidence type="ECO:0000313" key="3">
    <source>
        <dbReference type="Proteomes" id="UP000219215"/>
    </source>
</evidence>
<dbReference type="EMBL" id="LT907975">
    <property type="protein sequence ID" value="SOB58990.1"/>
    <property type="molecule type" value="Genomic_DNA"/>
</dbReference>
<evidence type="ECO:0000313" key="2">
    <source>
        <dbReference type="EMBL" id="SOB58990.1"/>
    </source>
</evidence>
<organism evidence="2 3">
    <name type="scientific">Pseudodesulfovibrio profundus</name>
    <dbReference type="NCBI Taxonomy" id="57320"/>
    <lineage>
        <taxon>Bacteria</taxon>
        <taxon>Pseudomonadati</taxon>
        <taxon>Thermodesulfobacteriota</taxon>
        <taxon>Desulfovibrionia</taxon>
        <taxon>Desulfovibrionales</taxon>
        <taxon>Desulfovibrionaceae</taxon>
    </lineage>
</organism>
<evidence type="ECO:0000256" key="1">
    <source>
        <dbReference type="SAM" id="SignalP"/>
    </source>
</evidence>
<dbReference type="SUPFAM" id="SSF75169">
    <property type="entry name" value="DsrEFH-like"/>
    <property type="match status" value="1"/>
</dbReference>
<accession>A0A2C8F8N0</accession>
<protein>
    <recommendedName>
        <fullName evidence="4">DsrE/DsrF-like family protein</fullName>
    </recommendedName>
</protein>
<proteinExistence type="predicted"/>
<dbReference type="InterPro" id="IPR027396">
    <property type="entry name" value="DsrEFH-like"/>
</dbReference>
<feature type="signal peptide" evidence="1">
    <location>
        <begin position="1"/>
        <end position="21"/>
    </location>
</feature>
<gene>
    <name evidence="2" type="ORF">DPRO_2086</name>
</gene>
<sequence>MKRLLCFALLVFVLGVATANAGPAGYSKVFTNVTTADVNKAAMAINFTHSIMKKKGVEATLFFNVYGVALIDKTKPSPIYPTGQSIAEMLQAFMDDGGVVIGCPMCMKNVGGMSNGDLLAGVSASPGMGLEAATTADTLVLSY</sequence>
<dbReference type="RefSeq" id="WP_097011934.1">
    <property type="nucleotide sequence ID" value="NZ_LT907975.1"/>
</dbReference>
<evidence type="ECO:0008006" key="4">
    <source>
        <dbReference type="Google" id="ProtNLM"/>
    </source>
</evidence>
<feature type="chain" id="PRO_5011976675" description="DsrE/DsrF-like family protein" evidence="1">
    <location>
        <begin position="22"/>
        <end position="143"/>
    </location>
</feature>
<dbReference type="Gene3D" id="3.40.1260.10">
    <property type="entry name" value="DsrEFH-like"/>
    <property type="match status" value="1"/>
</dbReference>